<dbReference type="GO" id="GO:0016887">
    <property type="term" value="F:ATP hydrolysis activity"/>
    <property type="evidence" value="ECO:0007669"/>
    <property type="project" value="InterPro"/>
</dbReference>
<dbReference type="SUPFAM" id="SSF47240">
    <property type="entry name" value="Ferritin-like"/>
    <property type="match status" value="1"/>
</dbReference>
<organism evidence="14 15">
    <name type="scientific">Paraburkholderia phenoliruptrix</name>
    <dbReference type="NCBI Taxonomy" id="252970"/>
    <lineage>
        <taxon>Bacteria</taxon>
        <taxon>Pseudomonadati</taxon>
        <taxon>Pseudomonadota</taxon>
        <taxon>Betaproteobacteria</taxon>
        <taxon>Burkholderiales</taxon>
        <taxon>Burkholderiaceae</taxon>
        <taxon>Paraburkholderia</taxon>
    </lineage>
</organism>
<feature type="transmembrane region" description="Helical" evidence="11">
    <location>
        <begin position="432"/>
        <end position="465"/>
    </location>
</feature>
<dbReference type="GO" id="GO:0016491">
    <property type="term" value="F:oxidoreductase activity"/>
    <property type="evidence" value="ECO:0007669"/>
    <property type="project" value="InterPro"/>
</dbReference>
<feature type="transmembrane region" description="Helical" evidence="11">
    <location>
        <begin position="774"/>
        <end position="796"/>
    </location>
</feature>
<dbReference type="InterPro" id="IPR059000">
    <property type="entry name" value="ATPase_P-type_domA"/>
</dbReference>
<proteinExistence type="inferred from homology"/>
<dbReference type="PRINTS" id="PR00943">
    <property type="entry name" value="CUATPASE"/>
</dbReference>
<evidence type="ECO:0000259" key="13">
    <source>
        <dbReference type="SMART" id="SM00746"/>
    </source>
</evidence>
<keyword evidence="3 11" id="KW-1003">Cell membrane</keyword>
<evidence type="ECO:0000313" key="14">
    <source>
        <dbReference type="EMBL" id="CAB4047625.1"/>
    </source>
</evidence>
<keyword evidence="9 11" id="KW-1133">Transmembrane helix</keyword>
<dbReference type="RefSeq" id="WP_081588257.1">
    <property type="nucleotide sequence ID" value="NZ_CADILN010000001.1"/>
</dbReference>
<dbReference type="SUPFAM" id="SSF56784">
    <property type="entry name" value="HAD-like"/>
    <property type="match status" value="1"/>
</dbReference>
<comment type="subcellular location">
    <subcellularLocation>
        <location evidence="1">Cell membrane</location>
        <topology evidence="1">Multi-pass membrane protein</topology>
    </subcellularLocation>
</comment>
<dbReference type="InterPro" id="IPR008250">
    <property type="entry name" value="ATPase_P-typ_transduc_dom_A_sf"/>
</dbReference>
<dbReference type="PRINTS" id="PR00119">
    <property type="entry name" value="CATATPASE"/>
</dbReference>
<keyword evidence="4 11" id="KW-0812">Transmembrane</keyword>
<dbReference type="InterPro" id="IPR023214">
    <property type="entry name" value="HAD_sf"/>
</dbReference>
<feature type="transmembrane region" description="Helical" evidence="11">
    <location>
        <begin position="135"/>
        <end position="155"/>
    </location>
</feature>
<dbReference type="PANTHER" id="PTHR43520:SF8">
    <property type="entry name" value="P-TYPE CU(+) TRANSPORTER"/>
    <property type="match status" value="1"/>
</dbReference>
<feature type="compositionally biased region" description="Basic and acidic residues" evidence="12">
    <location>
        <begin position="1"/>
        <end position="16"/>
    </location>
</feature>
<dbReference type="SFLD" id="SFLDF00027">
    <property type="entry name" value="p-type_atpase"/>
    <property type="match status" value="1"/>
</dbReference>
<dbReference type="GeneID" id="27799960"/>
<evidence type="ECO:0000256" key="5">
    <source>
        <dbReference type="ARBA" id="ARBA00022723"/>
    </source>
</evidence>
<dbReference type="NCBIfam" id="TIGR01511">
    <property type="entry name" value="ATPase-IB1_Cu"/>
    <property type="match status" value="1"/>
</dbReference>
<dbReference type="GO" id="GO:0055070">
    <property type="term" value="P:copper ion homeostasis"/>
    <property type="evidence" value="ECO:0007669"/>
    <property type="project" value="TreeGrafter"/>
</dbReference>
<evidence type="ECO:0000256" key="7">
    <source>
        <dbReference type="ARBA" id="ARBA00022840"/>
    </source>
</evidence>
<dbReference type="Pfam" id="PF00122">
    <property type="entry name" value="E1-E2_ATPase"/>
    <property type="match status" value="1"/>
</dbReference>
<dbReference type="EMBL" id="CADILN010000001">
    <property type="protein sequence ID" value="CAB4047625.1"/>
    <property type="molecule type" value="Genomic_DNA"/>
</dbReference>
<dbReference type="InterPro" id="IPR044492">
    <property type="entry name" value="P_typ_ATPase_HD_dom"/>
</dbReference>
<dbReference type="PROSITE" id="PS00154">
    <property type="entry name" value="ATPASE_E1_E2"/>
    <property type="match status" value="1"/>
</dbReference>
<dbReference type="InterPro" id="IPR036412">
    <property type="entry name" value="HAD-like_sf"/>
</dbReference>
<feature type="transmembrane region" description="Helical" evidence="11">
    <location>
        <begin position="252"/>
        <end position="270"/>
    </location>
</feature>
<feature type="transmembrane region" description="Helical" evidence="11">
    <location>
        <begin position="175"/>
        <end position="201"/>
    </location>
</feature>
<dbReference type="Gene3D" id="2.70.150.10">
    <property type="entry name" value="Calcium-transporting ATPase, cytoplasmic transduction domain A"/>
    <property type="match status" value="1"/>
</dbReference>
<dbReference type="NCBIfam" id="TIGR01494">
    <property type="entry name" value="ATPase_P-type"/>
    <property type="match status" value="1"/>
</dbReference>
<dbReference type="GO" id="GO:0005507">
    <property type="term" value="F:copper ion binding"/>
    <property type="evidence" value="ECO:0007669"/>
    <property type="project" value="TreeGrafter"/>
</dbReference>
<dbReference type="SFLD" id="SFLDG00002">
    <property type="entry name" value="C1.7:_P-type_atpase_like"/>
    <property type="match status" value="1"/>
</dbReference>
<keyword evidence="8" id="KW-1278">Translocase</keyword>
<dbReference type="Proteomes" id="UP000494102">
    <property type="component" value="Unassembled WGS sequence"/>
</dbReference>
<keyword evidence="10 11" id="KW-0472">Membrane</keyword>
<dbReference type="Pfam" id="PF04945">
    <property type="entry name" value="YHS"/>
    <property type="match status" value="1"/>
</dbReference>
<feature type="transmembrane region" description="Helical" evidence="11">
    <location>
        <begin position="213"/>
        <end position="236"/>
    </location>
</feature>
<evidence type="ECO:0000256" key="3">
    <source>
        <dbReference type="ARBA" id="ARBA00022475"/>
    </source>
</evidence>
<evidence type="ECO:0000256" key="1">
    <source>
        <dbReference type="ARBA" id="ARBA00004651"/>
    </source>
</evidence>
<dbReference type="Pfam" id="PF00702">
    <property type="entry name" value="Hydrolase"/>
    <property type="match status" value="1"/>
</dbReference>
<dbReference type="Pfam" id="PF19335">
    <property type="entry name" value="HMBD"/>
    <property type="match status" value="1"/>
</dbReference>
<evidence type="ECO:0000256" key="11">
    <source>
        <dbReference type="RuleBase" id="RU362081"/>
    </source>
</evidence>
<dbReference type="InterPro" id="IPR018303">
    <property type="entry name" value="ATPase_P-typ_P_site"/>
</dbReference>
<dbReference type="PANTHER" id="PTHR43520">
    <property type="entry name" value="ATP7, ISOFORM B"/>
    <property type="match status" value="1"/>
</dbReference>
<evidence type="ECO:0000256" key="6">
    <source>
        <dbReference type="ARBA" id="ARBA00022741"/>
    </source>
</evidence>
<protein>
    <submittedName>
        <fullName evidence="14">Silver exporting P-type ATPase</fullName>
    </submittedName>
</protein>
<gene>
    <name evidence="14" type="primary">silP</name>
    <name evidence="14" type="ORF">LMG9964_01258</name>
</gene>
<dbReference type="InterPro" id="IPR023298">
    <property type="entry name" value="ATPase_P-typ_TM_dom_sf"/>
</dbReference>
<keyword evidence="6 11" id="KW-0547">Nucleotide-binding</keyword>
<keyword evidence="7 11" id="KW-0067">ATP-binding</keyword>
<dbReference type="Gene3D" id="1.10.620.20">
    <property type="entry name" value="Ribonucleotide Reductase, subunit A"/>
    <property type="match status" value="1"/>
</dbReference>
<dbReference type="GO" id="GO:0043682">
    <property type="term" value="F:P-type divalent copper transporter activity"/>
    <property type="evidence" value="ECO:0007669"/>
    <property type="project" value="TreeGrafter"/>
</dbReference>
<dbReference type="SMART" id="SM00746">
    <property type="entry name" value="TRASH"/>
    <property type="match status" value="1"/>
</dbReference>
<dbReference type="SUPFAM" id="SSF81653">
    <property type="entry name" value="Calcium ATPase, transduction domain A"/>
    <property type="match status" value="1"/>
</dbReference>
<reference evidence="14 15" key="1">
    <citation type="submission" date="2020-04" db="EMBL/GenBank/DDBJ databases">
        <authorList>
            <person name="De Canck E."/>
        </authorList>
    </citation>
    <scope>NUCLEOTIDE SEQUENCE [LARGE SCALE GENOMIC DNA]</scope>
    <source>
        <strain evidence="14 15">LMG 9964</strain>
    </source>
</reference>
<dbReference type="InterPro" id="IPR027256">
    <property type="entry name" value="P-typ_ATPase_IB"/>
</dbReference>
<feature type="transmembrane region" description="Helical" evidence="11">
    <location>
        <begin position="405"/>
        <end position="426"/>
    </location>
</feature>
<feature type="domain" description="TRASH" evidence="13">
    <location>
        <begin position="30"/>
        <end position="67"/>
    </location>
</feature>
<dbReference type="SFLD" id="SFLDS00003">
    <property type="entry name" value="Haloacid_Dehalogenase"/>
    <property type="match status" value="1"/>
</dbReference>
<dbReference type="Gene3D" id="3.40.1110.10">
    <property type="entry name" value="Calcium-transporting ATPase, cytoplasmic domain N"/>
    <property type="match status" value="1"/>
</dbReference>
<dbReference type="InterPro" id="IPR001757">
    <property type="entry name" value="P_typ_ATPase"/>
</dbReference>
<comment type="similarity">
    <text evidence="2 11">Belongs to the cation transport ATPase (P-type) (TC 3.A.3) family. Type IB subfamily.</text>
</comment>
<dbReference type="GO" id="GO:0005524">
    <property type="term" value="F:ATP binding"/>
    <property type="evidence" value="ECO:0007669"/>
    <property type="project" value="UniProtKB-UniRule"/>
</dbReference>
<dbReference type="InterPro" id="IPR011017">
    <property type="entry name" value="TRASH_dom"/>
</dbReference>
<dbReference type="InterPro" id="IPR009078">
    <property type="entry name" value="Ferritin-like_SF"/>
</dbReference>
<keyword evidence="5 11" id="KW-0479">Metal-binding</keyword>
<dbReference type="CDD" id="cd02094">
    <property type="entry name" value="P-type_ATPase_Cu-like"/>
    <property type="match status" value="1"/>
</dbReference>
<evidence type="ECO:0000256" key="9">
    <source>
        <dbReference type="ARBA" id="ARBA00022989"/>
    </source>
</evidence>
<dbReference type="NCBIfam" id="TIGR01525">
    <property type="entry name" value="ATPase-IB_hvy"/>
    <property type="match status" value="1"/>
</dbReference>
<evidence type="ECO:0000256" key="12">
    <source>
        <dbReference type="SAM" id="MobiDB-lite"/>
    </source>
</evidence>
<dbReference type="GO" id="GO:0060003">
    <property type="term" value="P:copper ion export"/>
    <property type="evidence" value="ECO:0007669"/>
    <property type="project" value="UniProtKB-ARBA"/>
</dbReference>
<dbReference type="GO" id="GO:0005886">
    <property type="term" value="C:plasma membrane"/>
    <property type="evidence" value="ECO:0007669"/>
    <property type="project" value="UniProtKB-SubCell"/>
</dbReference>
<dbReference type="InterPro" id="IPR007029">
    <property type="entry name" value="YHS_dom"/>
</dbReference>
<evidence type="ECO:0000256" key="2">
    <source>
        <dbReference type="ARBA" id="ARBA00006024"/>
    </source>
</evidence>
<feature type="transmembrane region" description="Helical" evidence="11">
    <location>
        <begin position="749"/>
        <end position="768"/>
    </location>
</feature>
<accession>A0A6J5K3T9</accession>
<evidence type="ECO:0000313" key="15">
    <source>
        <dbReference type="Proteomes" id="UP000494102"/>
    </source>
</evidence>
<evidence type="ECO:0000256" key="8">
    <source>
        <dbReference type="ARBA" id="ARBA00022967"/>
    </source>
</evidence>
<evidence type="ECO:0000256" key="4">
    <source>
        <dbReference type="ARBA" id="ARBA00022692"/>
    </source>
</evidence>
<evidence type="ECO:0000256" key="10">
    <source>
        <dbReference type="ARBA" id="ARBA00023136"/>
    </source>
</evidence>
<dbReference type="InterPro" id="IPR045800">
    <property type="entry name" value="HMBD"/>
</dbReference>
<feature type="region of interest" description="Disordered" evidence="12">
    <location>
        <begin position="1"/>
        <end position="21"/>
    </location>
</feature>
<sequence length="827" mass="88239">MSDSHTRAHGHVEPAHVHLGGKQGVSEAVDPVCGMKVTTDSPNHVTHRNQTYYFCSIKCMAAFQAEPDRYIRPADKKSSPVREPASGVIYTCPMHPQIRALAPGACPICGMALEPVTPSATEEPNVELESMTRRFWVSLALSIPLLLMTMGRMVLPFDIDTELDHLFSAWPLPHWMQASWSQCVQALLATPAVLWAGWPFLQRGWKSFMTWQLNMFSLIGLGVAAAYAFSVFALFFPEALPQAFRRGNELPLYFEAAAVIVTLVLLGQVLELRARSRTSSAIRDLLQLAPHTAVRVRPDGTEETVRLEDVTVGDTLRVKPGSKIPVDGVVVDGRSSVDESMITGEPIPAEKVAGSRVTGATVNQTGTFLMRAEKVGSDTLLARIVQMVAEAGRSRAPIQKLADQVSGWFVLSVLALAAVSFVVWSLAGPAPALANALVVAISVLIIACPCALGLATPVSIIVGVGRGAREGVLIKDAEALELMEKVDTVVVDKTGTLTEGKPGVQMVVALNDWSESQVLGYAASLEGASEHPLAQAIIKHAREAGTGTNRVDAFDSVPGKGVTGKIEGHTISLGNARLMEEMQIDCSSVEGNTDKLREAGQTVMYVAIDRQLAGYIGVADPVKGTTPDAVRLLKASGVRIVMLTGDNPVTANAVAKALALDGVKAGVLPEDKYKHVQELQAQGHIIAMAGDGVNDAPALAQSNVGIAMGTGTDVAMNSARVVLVKGDLRGIARARALSVATMKNIRQNLFFAFAYNAVGIPVAAGVLYPWLGIVLSPIIASAAMALSSVSVIGNALRLRTARTRRPFSNLLHRMYSRFSSESGLLRW</sequence>
<dbReference type="InterPro" id="IPR012348">
    <property type="entry name" value="RNR-like"/>
</dbReference>
<dbReference type="InterPro" id="IPR023299">
    <property type="entry name" value="ATPase_P-typ_cyto_dom_N"/>
</dbReference>
<dbReference type="Gene3D" id="3.40.50.1000">
    <property type="entry name" value="HAD superfamily/HAD-like"/>
    <property type="match status" value="1"/>
</dbReference>
<dbReference type="FunFam" id="2.70.150.10:FF:000020">
    <property type="entry name" value="Copper-exporting P-type ATPase A"/>
    <property type="match status" value="1"/>
</dbReference>
<dbReference type="SUPFAM" id="SSF81665">
    <property type="entry name" value="Calcium ATPase, transmembrane domain M"/>
    <property type="match status" value="1"/>
</dbReference>
<dbReference type="AlphaFoldDB" id="A0A6J5K3T9"/>
<name>A0A6J5K3T9_9BURK</name>